<proteinExistence type="predicted"/>
<dbReference type="Pfam" id="PF00561">
    <property type="entry name" value="Abhydrolase_1"/>
    <property type="match status" value="1"/>
</dbReference>
<evidence type="ECO:0000313" key="3">
    <source>
        <dbReference type="Proteomes" id="UP000198741"/>
    </source>
</evidence>
<dbReference type="OrthoDB" id="2987348at2"/>
<dbReference type="Gene3D" id="3.40.50.1820">
    <property type="entry name" value="alpha/beta hydrolase"/>
    <property type="match status" value="1"/>
</dbReference>
<dbReference type="SUPFAM" id="SSF53474">
    <property type="entry name" value="alpha/beta-Hydrolases"/>
    <property type="match status" value="1"/>
</dbReference>
<dbReference type="AlphaFoldDB" id="A0A1H0JUE9"/>
<keyword evidence="3" id="KW-1185">Reference proteome</keyword>
<dbReference type="InterPro" id="IPR050266">
    <property type="entry name" value="AB_hydrolase_sf"/>
</dbReference>
<evidence type="ECO:0000259" key="1">
    <source>
        <dbReference type="Pfam" id="PF00561"/>
    </source>
</evidence>
<gene>
    <name evidence="2" type="ORF">SAMN04515671_1046</name>
</gene>
<dbReference type="PANTHER" id="PTHR43798">
    <property type="entry name" value="MONOACYLGLYCEROL LIPASE"/>
    <property type="match status" value="1"/>
</dbReference>
<dbReference type="Proteomes" id="UP000198741">
    <property type="component" value="Chromosome I"/>
</dbReference>
<feature type="domain" description="AB hydrolase-1" evidence="1">
    <location>
        <begin position="32"/>
        <end position="136"/>
    </location>
</feature>
<name>A0A1H0JUE9_9ACTN</name>
<dbReference type="GO" id="GO:0016020">
    <property type="term" value="C:membrane"/>
    <property type="evidence" value="ECO:0007669"/>
    <property type="project" value="TreeGrafter"/>
</dbReference>
<evidence type="ECO:0000313" key="2">
    <source>
        <dbReference type="EMBL" id="SDO47234.1"/>
    </source>
</evidence>
<dbReference type="PANTHER" id="PTHR43798:SF33">
    <property type="entry name" value="HYDROLASE, PUTATIVE (AFU_ORTHOLOGUE AFUA_2G14860)-RELATED"/>
    <property type="match status" value="1"/>
</dbReference>
<organism evidence="2 3">
    <name type="scientific">Nakamurella panacisegetis</name>
    <dbReference type="NCBI Taxonomy" id="1090615"/>
    <lineage>
        <taxon>Bacteria</taxon>
        <taxon>Bacillati</taxon>
        <taxon>Actinomycetota</taxon>
        <taxon>Actinomycetes</taxon>
        <taxon>Nakamurellales</taxon>
        <taxon>Nakamurellaceae</taxon>
        <taxon>Nakamurella</taxon>
    </lineage>
</organism>
<dbReference type="InterPro" id="IPR000073">
    <property type="entry name" value="AB_hydrolase_1"/>
</dbReference>
<protein>
    <submittedName>
        <fullName evidence="2">Pimeloyl-ACP methyl ester carboxylesterase</fullName>
    </submittedName>
</protein>
<dbReference type="EMBL" id="LT629710">
    <property type="protein sequence ID" value="SDO47234.1"/>
    <property type="molecule type" value="Genomic_DNA"/>
</dbReference>
<dbReference type="GO" id="GO:0003824">
    <property type="term" value="F:catalytic activity"/>
    <property type="evidence" value="ECO:0007669"/>
    <property type="project" value="UniProtKB-ARBA"/>
</dbReference>
<sequence>MAEFPNVAVNMITTPDLAVCVREVVNRMDGRPVIFVHGNVSSSVFFLPVMAQLPPHVRPIAIDLRGFGGTDAAPVDATRGLAVFADDVWATVDALGLGAVDLVGWSMGGGVVLQMLLDRPAAVTSVTLVNPVSPFGFGGTTGLDGALVAPDGAGSGGGTANADFVAALRDDDDSSEGPTSPLGTLRSFYVAPGWDRENEGVFVRSMLSTSIGDDNYPGDSVGSDSWPGVAPGTRGVLNTMAPIYLDLSGIVDVTPKPPILWIRGELDQIVSDASLFDLAQLGLLGAVPGYPGVDKVPPQPMVGQTRSVLDAYANSGGEYTEVVVPGAGHTPHIEKPDIFLAALRIHLKV</sequence>
<reference evidence="2 3" key="1">
    <citation type="submission" date="2016-10" db="EMBL/GenBank/DDBJ databases">
        <authorList>
            <person name="de Groot N.N."/>
        </authorList>
    </citation>
    <scope>NUCLEOTIDE SEQUENCE [LARGE SCALE GENOMIC DNA]</scope>
    <source>
        <strain evidence="3">P4-7,KCTC 19426,CECT 7604</strain>
    </source>
</reference>
<dbReference type="STRING" id="1090615.SAMN04515671_1046"/>
<dbReference type="RefSeq" id="WP_090474883.1">
    <property type="nucleotide sequence ID" value="NZ_LT629710.1"/>
</dbReference>
<accession>A0A1H0JUE9</accession>
<dbReference type="InterPro" id="IPR029058">
    <property type="entry name" value="AB_hydrolase_fold"/>
</dbReference>